<dbReference type="GO" id="GO:0046872">
    <property type="term" value="F:metal ion binding"/>
    <property type="evidence" value="ECO:0007669"/>
    <property type="project" value="UniProtKB-KW"/>
</dbReference>
<evidence type="ECO:0000313" key="18">
    <source>
        <dbReference type="Proteomes" id="UP000571084"/>
    </source>
</evidence>
<dbReference type="Proteomes" id="UP000571084">
    <property type="component" value="Unassembled WGS sequence"/>
</dbReference>
<dbReference type="NCBIfam" id="NF006878">
    <property type="entry name" value="PRK09375.1-2"/>
    <property type="match status" value="1"/>
</dbReference>
<dbReference type="FunFam" id="3.40.50.10800:FF:000003">
    <property type="entry name" value="Quinolinate synthase A"/>
    <property type="match status" value="1"/>
</dbReference>
<evidence type="ECO:0000256" key="12">
    <source>
        <dbReference type="ARBA" id="ARBA00023014"/>
    </source>
</evidence>
<dbReference type="Gene3D" id="3.40.50.10800">
    <property type="entry name" value="NadA-like"/>
    <property type="match status" value="3"/>
</dbReference>
<dbReference type="EMBL" id="JACHHQ010000001">
    <property type="protein sequence ID" value="MBB5198575.1"/>
    <property type="molecule type" value="Genomic_DNA"/>
</dbReference>
<keyword evidence="11" id="KW-0408">Iron</keyword>
<reference evidence="17 18" key="1">
    <citation type="submission" date="2020-08" db="EMBL/GenBank/DDBJ databases">
        <title>Genomic Encyclopedia of Type Strains, Phase IV (KMG-IV): sequencing the most valuable type-strain genomes for metagenomic binning, comparative biology and taxonomic classification.</title>
        <authorList>
            <person name="Goeker M."/>
        </authorList>
    </citation>
    <scope>NUCLEOTIDE SEQUENCE [LARGE SCALE GENOMIC DNA]</scope>
    <source>
        <strain evidence="17 18">DSM 23240</strain>
    </source>
</reference>
<evidence type="ECO:0000256" key="5">
    <source>
        <dbReference type="ARBA" id="ARBA00012669"/>
    </source>
</evidence>
<dbReference type="NCBIfam" id="TIGR00550">
    <property type="entry name" value="nadA"/>
    <property type="match status" value="1"/>
</dbReference>
<comment type="pathway">
    <text evidence="4">Cofactor biosynthesis; NAD(+) biosynthesis; quinolinate from iminoaspartate: step 1/1.</text>
</comment>
<comment type="catalytic activity">
    <reaction evidence="13">
        <text>iminosuccinate + dihydroxyacetone phosphate = quinolinate + phosphate + 2 H2O + H(+)</text>
        <dbReference type="Rhea" id="RHEA:25888"/>
        <dbReference type="ChEBI" id="CHEBI:15377"/>
        <dbReference type="ChEBI" id="CHEBI:15378"/>
        <dbReference type="ChEBI" id="CHEBI:29959"/>
        <dbReference type="ChEBI" id="CHEBI:43474"/>
        <dbReference type="ChEBI" id="CHEBI:57642"/>
        <dbReference type="ChEBI" id="CHEBI:77875"/>
        <dbReference type="EC" id="2.5.1.72"/>
    </reaction>
    <physiologicalReaction direction="left-to-right" evidence="13">
        <dbReference type="Rhea" id="RHEA:25889"/>
    </physiologicalReaction>
</comment>
<gene>
    <name evidence="17" type="ORF">HNR39_000385</name>
</gene>
<dbReference type="InterPro" id="IPR003473">
    <property type="entry name" value="NadA"/>
</dbReference>
<evidence type="ECO:0000256" key="14">
    <source>
        <dbReference type="ARBA" id="ARBA00073059"/>
    </source>
</evidence>
<accession>A0A840RLP6</accession>
<proteinExistence type="predicted"/>
<comment type="subcellular location">
    <subcellularLocation>
        <location evidence="3">Cytoplasm</location>
    </subcellularLocation>
</comment>
<dbReference type="SUPFAM" id="SSF142754">
    <property type="entry name" value="NadA-like"/>
    <property type="match status" value="1"/>
</dbReference>
<evidence type="ECO:0000256" key="7">
    <source>
        <dbReference type="ARBA" id="ARBA00022490"/>
    </source>
</evidence>
<comment type="cofactor">
    <cofactor evidence="1">
        <name>[4Fe-4S] cluster</name>
        <dbReference type="ChEBI" id="CHEBI:49883"/>
    </cofactor>
</comment>
<dbReference type="InterPro" id="IPR036094">
    <property type="entry name" value="NadA_sf"/>
</dbReference>
<evidence type="ECO:0000256" key="16">
    <source>
        <dbReference type="SAM" id="MobiDB-lite"/>
    </source>
</evidence>
<dbReference type="GO" id="GO:0051539">
    <property type="term" value="F:4 iron, 4 sulfur cluster binding"/>
    <property type="evidence" value="ECO:0007669"/>
    <property type="project" value="UniProtKB-KW"/>
</dbReference>
<feature type="region of interest" description="Disordered" evidence="16">
    <location>
        <begin position="359"/>
        <end position="379"/>
    </location>
</feature>
<evidence type="ECO:0000256" key="9">
    <source>
        <dbReference type="ARBA" id="ARBA00022679"/>
    </source>
</evidence>
<keyword evidence="8" id="KW-0662">Pyridine nucleotide biosynthesis</keyword>
<evidence type="ECO:0000256" key="6">
    <source>
        <dbReference type="ARBA" id="ARBA00022485"/>
    </source>
</evidence>
<evidence type="ECO:0000256" key="15">
    <source>
        <dbReference type="NCBIfam" id="TIGR00550"/>
    </source>
</evidence>
<evidence type="ECO:0000256" key="13">
    <source>
        <dbReference type="ARBA" id="ARBA00050125"/>
    </source>
</evidence>
<evidence type="ECO:0000256" key="3">
    <source>
        <dbReference type="ARBA" id="ARBA00004496"/>
    </source>
</evidence>
<evidence type="ECO:0000256" key="2">
    <source>
        <dbReference type="ARBA" id="ARBA00003791"/>
    </source>
</evidence>
<keyword evidence="7" id="KW-0963">Cytoplasm</keyword>
<comment type="function">
    <text evidence="2">Catalyzes the condensation of iminoaspartate with dihydroxyacetone phosphate to form quinolinate.</text>
</comment>
<evidence type="ECO:0000256" key="4">
    <source>
        <dbReference type="ARBA" id="ARBA00005065"/>
    </source>
</evidence>
<dbReference type="NCBIfam" id="NF006877">
    <property type="entry name" value="PRK09375.1-1"/>
    <property type="match status" value="1"/>
</dbReference>
<dbReference type="PANTHER" id="PTHR30573:SF0">
    <property type="entry name" value="QUINOLINATE SYNTHASE, CHLOROPLASTIC"/>
    <property type="match status" value="1"/>
</dbReference>
<evidence type="ECO:0000313" key="17">
    <source>
        <dbReference type="EMBL" id="MBB5198575.1"/>
    </source>
</evidence>
<comment type="caution">
    <text evidence="17">The sequence shown here is derived from an EMBL/GenBank/DDBJ whole genome shotgun (WGS) entry which is preliminary data.</text>
</comment>
<keyword evidence="6" id="KW-0004">4Fe-4S</keyword>
<dbReference type="GO" id="GO:0005829">
    <property type="term" value="C:cytosol"/>
    <property type="evidence" value="ECO:0007669"/>
    <property type="project" value="TreeGrafter"/>
</dbReference>
<dbReference type="GO" id="GO:0008987">
    <property type="term" value="F:quinolinate synthetase A activity"/>
    <property type="evidence" value="ECO:0007669"/>
    <property type="project" value="UniProtKB-UniRule"/>
</dbReference>
<evidence type="ECO:0000256" key="1">
    <source>
        <dbReference type="ARBA" id="ARBA00001966"/>
    </source>
</evidence>
<name>A0A840RLP6_9BURK</name>
<dbReference type="FunFam" id="3.40.50.10800:FF:000001">
    <property type="entry name" value="Quinolinate synthase A"/>
    <property type="match status" value="1"/>
</dbReference>
<keyword evidence="18" id="KW-1185">Reference proteome</keyword>
<sequence length="379" mass="41046">MPSTQIKTIEFERPQMAQGSSCTAHAWARVPATPSPQEKSELKARIKRLLVEKQAVLVAHYYVDADLQDLAEETGGCVSDSLEMARFGRDHPAQTLVVAGVKFMGETSKILSPHKRVLMPDLDATCSLDLGCPADEFSAFCDAHPDRTVVVYANTSAAVKARADWMVTSSIGLDIVAHLHAQGKKILWAPDKHLGGYIQKKTGADMLLWQGSCLVHDEFKGIELELLRKQHPGAKVLVHPESPQDVVDQADVVGSTSQLIAAAQMLDAEEFIVATDNGILHKMRMAAPGKRFIDAPTAGNSATCKSCAHCPWMAMNGLQNLADVLESGSNEIHVEAETSRKAVICIDRMLDFAAERKANTRPSSDLAQEQALFSGIGPA</sequence>
<evidence type="ECO:0000256" key="8">
    <source>
        <dbReference type="ARBA" id="ARBA00022642"/>
    </source>
</evidence>
<protein>
    <recommendedName>
        <fullName evidence="14 15">Quinolinate synthase</fullName>
        <ecNumber evidence="5 15">2.5.1.72</ecNumber>
    </recommendedName>
</protein>
<dbReference type="RefSeq" id="WP_184013367.1">
    <property type="nucleotide sequence ID" value="NZ_JAAOZT010000002.1"/>
</dbReference>
<keyword evidence="9 17" id="KW-0808">Transferase</keyword>
<dbReference type="GO" id="GO:0034628">
    <property type="term" value="P:'de novo' NAD+ biosynthetic process from L-aspartate"/>
    <property type="evidence" value="ECO:0007669"/>
    <property type="project" value="TreeGrafter"/>
</dbReference>
<keyword evidence="10" id="KW-0479">Metal-binding</keyword>
<dbReference type="AlphaFoldDB" id="A0A840RLP6"/>
<evidence type="ECO:0000256" key="11">
    <source>
        <dbReference type="ARBA" id="ARBA00023004"/>
    </source>
</evidence>
<organism evidence="17 18">
    <name type="scientific">Glaciimonas immobilis</name>
    <dbReference type="NCBI Taxonomy" id="728004"/>
    <lineage>
        <taxon>Bacteria</taxon>
        <taxon>Pseudomonadati</taxon>
        <taxon>Pseudomonadota</taxon>
        <taxon>Betaproteobacteria</taxon>
        <taxon>Burkholderiales</taxon>
        <taxon>Oxalobacteraceae</taxon>
        <taxon>Glaciimonas</taxon>
    </lineage>
</organism>
<dbReference type="UniPathway" id="UPA00253">
    <property type="reaction ID" value="UER00327"/>
</dbReference>
<dbReference type="EC" id="2.5.1.72" evidence="5 15"/>
<dbReference type="Pfam" id="PF02445">
    <property type="entry name" value="NadA"/>
    <property type="match status" value="1"/>
</dbReference>
<dbReference type="PANTHER" id="PTHR30573">
    <property type="entry name" value="QUINOLINATE SYNTHETASE A"/>
    <property type="match status" value="1"/>
</dbReference>
<evidence type="ECO:0000256" key="10">
    <source>
        <dbReference type="ARBA" id="ARBA00022723"/>
    </source>
</evidence>
<keyword evidence="12" id="KW-0411">Iron-sulfur</keyword>